<name>A0A1R7Q9K2_ACIJO</name>
<keyword evidence="1" id="KW-0472">Membrane</keyword>
<keyword evidence="1" id="KW-0812">Transmembrane</keyword>
<gene>
    <name evidence="2" type="ORF">ACNJC6_00517</name>
</gene>
<feature type="transmembrane region" description="Helical" evidence="1">
    <location>
        <begin position="201"/>
        <end position="219"/>
    </location>
</feature>
<protein>
    <submittedName>
        <fullName evidence="2">Uncharacterized protein</fullName>
    </submittedName>
</protein>
<sequence>MSLNINNIQTLFPSNKAKLLNRHGNELCFKNNLKAWCIRLIDGKWLILVIDTGKVIETQAYDSEYKACLKFLYLCRIITTDHPNEPKILHMDRDHCFAEKNGEYILDTRVMCNTHGEYSWEMELNEEEIKEFEKYGWKFINSLIIQVDFSNPAQKNSKFSQRNKTNWYLSSQELKAWQELQIIEKPIIIEKPTYQEPQKNGIKIVIGFVGLILIFYIIFF</sequence>
<accession>A0A1R7Q9K2</accession>
<proteinExistence type="predicted"/>
<evidence type="ECO:0000313" key="2">
    <source>
        <dbReference type="EMBL" id="SJX20917.1"/>
    </source>
</evidence>
<evidence type="ECO:0000313" key="3">
    <source>
        <dbReference type="Proteomes" id="UP000196240"/>
    </source>
</evidence>
<dbReference type="EMBL" id="FUUY01000001">
    <property type="protein sequence ID" value="SJX20917.1"/>
    <property type="molecule type" value="Genomic_DNA"/>
</dbReference>
<dbReference type="AlphaFoldDB" id="A0A1R7Q9K2"/>
<dbReference type="Proteomes" id="UP000196240">
    <property type="component" value="Unassembled WGS sequence"/>
</dbReference>
<evidence type="ECO:0000256" key="1">
    <source>
        <dbReference type="SAM" id="Phobius"/>
    </source>
</evidence>
<organism evidence="2 3">
    <name type="scientific">Acinetobacter johnsonii</name>
    <dbReference type="NCBI Taxonomy" id="40214"/>
    <lineage>
        <taxon>Bacteria</taxon>
        <taxon>Pseudomonadati</taxon>
        <taxon>Pseudomonadota</taxon>
        <taxon>Gammaproteobacteria</taxon>
        <taxon>Moraxellales</taxon>
        <taxon>Moraxellaceae</taxon>
        <taxon>Acinetobacter</taxon>
    </lineage>
</organism>
<reference evidence="2 3" key="1">
    <citation type="submission" date="2017-02" db="EMBL/GenBank/DDBJ databases">
        <authorList>
            <person name="Peterson S.W."/>
        </authorList>
    </citation>
    <scope>NUCLEOTIDE SEQUENCE [LARGE SCALE GENOMIC DNA]</scope>
    <source>
        <strain evidence="2">C6</strain>
    </source>
</reference>
<keyword evidence="1" id="KW-1133">Transmembrane helix</keyword>
<dbReference type="RefSeq" id="WP_087011016.1">
    <property type="nucleotide sequence ID" value="NZ_FUUY01000001.1"/>
</dbReference>